<dbReference type="KEGG" id="cvn:111121352"/>
<proteinExistence type="inferred from homology"/>
<gene>
    <name evidence="7" type="primary">LOC111121352</name>
</gene>
<dbReference type="GeneID" id="111121352"/>
<dbReference type="SUPFAM" id="SSF110916">
    <property type="entry name" value="Peptidyl-tRNA hydrolase domain-like"/>
    <property type="match status" value="1"/>
</dbReference>
<dbReference type="RefSeq" id="XP_022318295.1">
    <property type="nucleotide sequence ID" value="XM_022462587.1"/>
</dbReference>
<keyword evidence="6" id="KW-1185">Reference proteome</keyword>
<evidence type="ECO:0000313" key="7">
    <source>
        <dbReference type="RefSeq" id="XP_022318295.1"/>
    </source>
</evidence>
<dbReference type="PANTHER" id="PTHR11075:SF54">
    <property type="entry name" value="LARGE RIBOSOMAL SUBUNIT PROTEIN ML62"/>
    <property type="match status" value="1"/>
</dbReference>
<dbReference type="GO" id="GO:0016150">
    <property type="term" value="F:translation release factor activity, codon nonspecific"/>
    <property type="evidence" value="ECO:0007669"/>
    <property type="project" value="TreeGrafter"/>
</dbReference>
<dbReference type="FunFam" id="3.30.160.20:FF:000046">
    <property type="entry name" value="Peptidyl-tRNA hydrolase ICT1"/>
    <property type="match status" value="1"/>
</dbReference>
<sequence>MALRRLRSCLTQLQLTTSQRNFARLYPTYKSKYSIENIYPHSDQNFLRRVEFKHTYSNDIEEEFTGYIPLEEISIKAVRGSGPGGQNVNKVSTKVEVRFHVESADWIPKWIKENLVENEKSRITKDGYLVVTSEKTRNQMLNQADCLAKIREMVFNSSKKPVEMTEEYKQVLQKRFKRANMVRLRRKREDKLKKFYRSNID</sequence>
<evidence type="ECO:0000256" key="3">
    <source>
        <dbReference type="ARBA" id="ARBA00039441"/>
    </source>
</evidence>
<evidence type="ECO:0000256" key="2">
    <source>
        <dbReference type="ARBA" id="ARBA00038225"/>
    </source>
</evidence>
<evidence type="ECO:0000256" key="1">
    <source>
        <dbReference type="ARBA" id="ARBA00013260"/>
    </source>
</evidence>
<dbReference type="OrthoDB" id="270639at2759"/>
<protein>
    <recommendedName>
        <fullName evidence="3">Large ribosomal subunit protein mL62</fullName>
        <ecNumber evidence="1">3.1.1.29</ecNumber>
    </recommendedName>
    <alternativeName>
        <fullName evidence="4">Peptidyl-tRNA hydrolase ICT1, mitochondrial</fullName>
    </alternativeName>
</protein>
<comment type="similarity">
    <text evidence="2">Belongs to the prokaryotic/mitochondrial release factor family. Mitochondrion-specific ribosomal protein mL62 subfamily.</text>
</comment>
<dbReference type="GO" id="GO:0070126">
    <property type="term" value="P:mitochondrial translational termination"/>
    <property type="evidence" value="ECO:0007669"/>
    <property type="project" value="TreeGrafter"/>
</dbReference>
<name>A0A8B8CRD0_CRAVI</name>
<evidence type="ECO:0000259" key="5">
    <source>
        <dbReference type="Pfam" id="PF00472"/>
    </source>
</evidence>
<dbReference type="GO" id="GO:0004045">
    <property type="term" value="F:peptidyl-tRNA hydrolase activity"/>
    <property type="evidence" value="ECO:0007669"/>
    <property type="project" value="UniProtKB-EC"/>
</dbReference>
<dbReference type="InterPro" id="IPR000352">
    <property type="entry name" value="Pep_chain_release_fac_I"/>
</dbReference>
<feature type="domain" description="Prokaryotic-type class I peptide chain release factors" evidence="5">
    <location>
        <begin position="67"/>
        <end position="187"/>
    </location>
</feature>
<dbReference type="Pfam" id="PF00472">
    <property type="entry name" value="RF-1"/>
    <property type="match status" value="1"/>
</dbReference>
<dbReference type="PANTHER" id="PTHR11075">
    <property type="entry name" value="PEPTIDE CHAIN RELEASE FACTOR"/>
    <property type="match status" value="1"/>
</dbReference>
<dbReference type="GO" id="GO:0005762">
    <property type="term" value="C:mitochondrial large ribosomal subunit"/>
    <property type="evidence" value="ECO:0007669"/>
    <property type="project" value="TreeGrafter"/>
</dbReference>
<reference evidence="7" key="1">
    <citation type="submission" date="2025-08" db="UniProtKB">
        <authorList>
            <consortium name="RefSeq"/>
        </authorList>
    </citation>
    <scope>IDENTIFICATION</scope>
    <source>
        <tissue evidence="7">Whole sample</tissue>
    </source>
</reference>
<dbReference type="Gene3D" id="3.30.160.20">
    <property type="match status" value="1"/>
</dbReference>
<dbReference type="Proteomes" id="UP000694844">
    <property type="component" value="Chromosome 2"/>
</dbReference>
<dbReference type="InterPro" id="IPR052104">
    <property type="entry name" value="Mito_Release_Factor_mL62"/>
</dbReference>
<evidence type="ECO:0000256" key="4">
    <source>
        <dbReference type="ARBA" id="ARBA00041531"/>
    </source>
</evidence>
<accession>A0A8B8CRD0</accession>
<organism evidence="6 7">
    <name type="scientific">Crassostrea virginica</name>
    <name type="common">Eastern oyster</name>
    <dbReference type="NCBI Taxonomy" id="6565"/>
    <lineage>
        <taxon>Eukaryota</taxon>
        <taxon>Metazoa</taxon>
        <taxon>Spiralia</taxon>
        <taxon>Lophotrochozoa</taxon>
        <taxon>Mollusca</taxon>
        <taxon>Bivalvia</taxon>
        <taxon>Autobranchia</taxon>
        <taxon>Pteriomorphia</taxon>
        <taxon>Ostreida</taxon>
        <taxon>Ostreoidea</taxon>
        <taxon>Ostreidae</taxon>
        <taxon>Crassostrea</taxon>
    </lineage>
</organism>
<evidence type="ECO:0000313" key="6">
    <source>
        <dbReference type="Proteomes" id="UP000694844"/>
    </source>
</evidence>
<dbReference type="EC" id="3.1.1.29" evidence="1"/>
<dbReference type="AlphaFoldDB" id="A0A8B8CRD0"/>